<dbReference type="InterPro" id="IPR038109">
    <property type="entry name" value="DNA_bind_recomb_sf"/>
</dbReference>
<dbReference type="InterPro" id="IPR025827">
    <property type="entry name" value="Zn_ribbon_recom_dom"/>
</dbReference>
<dbReference type="Pfam" id="PF13408">
    <property type="entry name" value="Zn_ribbon_recom"/>
    <property type="match status" value="1"/>
</dbReference>
<dbReference type="Pfam" id="PF00239">
    <property type="entry name" value="Resolvase"/>
    <property type="match status" value="1"/>
</dbReference>
<dbReference type="Pfam" id="PF07508">
    <property type="entry name" value="Recombinase"/>
    <property type="match status" value="1"/>
</dbReference>
<dbReference type="InterPro" id="IPR050639">
    <property type="entry name" value="SSR_resolvase"/>
</dbReference>
<dbReference type="Proteomes" id="UP000606499">
    <property type="component" value="Unassembled WGS sequence"/>
</dbReference>
<keyword evidence="1" id="KW-0175">Coiled coil</keyword>
<dbReference type="Gene3D" id="3.40.50.1390">
    <property type="entry name" value="Resolvase, N-terminal catalytic domain"/>
    <property type="match status" value="1"/>
</dbReference>
<dbReference type="AlphaFoldDB" id="A0A923LVU4"/>
<name>A0A923LVU4_9FIRM</name>
<dbReference type="InterPro" id="IPR036162">
    <property type="entry name" value="Resolvase-like_N_sf"/>
</dbReference>
<dbReference type="Pfam" id="PF14287">
    <property type="entry name" value="DUF4368"/>
    <property type="match status" value="1"/>
</dbReference>
<evidence type="ECO:0000259" key="2">
    <source>
        <dbReference type="PROSITE" id="PS51737"/>
    </source>
</evidence>
<dbReference type="InterPro" id="IPR011109">
    <property type="entry name" value="DNA_bind_recombinase_dom"/>
</dbReference>
<feature type="domain" description="Recombinase" evidence="2">
    <location>
        <begin position="166"/>
        <end position="308"/>
    </location>
</feature>
<protein>
    <submittedName>
        <fullName evidence="3">Recombinase family protein</fullName>
    </submittedName>
</protein>
<dbReference type="GO" id="GO:0000150">
    <property type="term" value="F:DNA strand exchange activity"/>
    <property type="evidence" value="ECO:0007669"/>
    <property type="project" value="InterPro"/>
</dbReference>
<gene>
    <name evidence="3" type="ORF">H8S45_06295</name>
</gene>
<dbReference type="InterPro" id="IPR025378">
    <property type="entry name" value="DUF4368"/>
</dbReference>
<proteinExistence type="predicted"/>
<comment type="caution">
    <text evidence="3">The sequence shown here is derived from an EMBL/GenBank/DDBJ whole genome shotgun (WGS) entry which is preliminary data.</text>
</comment>
<feature type="coiled-coil region" evidence="1">
    <location>
        <begin position="447"/>
        <end position="474"/>
    </location>
</feature>
<keyword evidence="4" id="KW-1185">Reference proteome</keyword>
<dbReference type="PROSITE" id="PS51737">
    <property type="entry name" value="RECOMBINASE_DNA_BIND"/>
    <property type="match status" value="1"/>
</dbReference>
<dbReference type="RefSeq" id="WP_054327069.1">
    <property type="nucleotide sequence ID" value="NZ_JACOPL010000005.1"/>
</dbReference>
<dbReference type="PANTHER" id="PTHR30461">
    <property type="entry name" value="DNA-INVERTASE FROM LAMBDOID PROPHAGE"/>
    <property type="match status" value="1"/>
</dbReference>
<dbReference type="Gene3D" id="3.90.1750.20">
    <property type="entry name" value="Putative Large Serine Recombinase, Chain B, Domain 2"/>
    <property type="match status" value="1"/>
</dbReference>
<accession>A0A923LVU4</accession>
<dbReference type="SUPFAM" id="SSF53041">
    <property type="entry name" value="Resolvase-like"/>
    <property type="match status" value="1"/>
</dbReference>
<sequence length="559" mass="64925">MNTKQSDKRITALYARLSRDDEKEGISGSIQNQKAILEKYAKDNKLQNPRFFYDDGFSGVTFTRPAFMEIMELAEQGMIGTIVVKDHSRLGRNRLVVGQLLEEDFVRLDIRYIAIMDNIDTEKGISDIVPMQDLFNEWHAKNTSDKVRKVMQSKGMSGKPLTTNPPFGYMKSPDNKDEWIVDEPAAKIVRRIFDLCVSGLGPTQIAKKLRSEKVLTPTEYWNSIGRKCSKPPTIPYGWVADTVSGILDKQEYCGDTVNFRTYRKSFKMKKKLDKPKDEWKVFPDTHPAIIDRETFELVQELRKHRRRPTKSGIVSMFSGLLYCADCGEKLYYSVTNNYKREQAYFFCSAYRKNSDVCSAHYIREKVVEQLVLESMQRVLWYVQSYEKLFAQRQLAEFGEKQKKEFAEKRRELDKSKLRVREIDGIIQKLYEDNATGKISDERFATMSMSLENEQSELKDRIPALEDELENAKVKTEGLQRFIDKAKRVTRLEALTSELVHEFIEKIVVSAPEYKDGKRYQEVAIHYNGVGIIREPTAEEMEEYFQEHISKKSFLKAKTA</sequence>
<evidence type="ECO:0000313" key="4">
    <source>
        <dbReference type="Proteomes" id="UP000606499"/>
    </source>
</evidence>
<evidence type="ECO:0000256" key="1">
    <source>
        <dbReference type="SAM" id="Coils"/>
    </source>
</evidence>
<evidence type="ECO:0000313" key="3">
    <source>
        <dbReference type="EMBL" id="MBC5725065.1"/>
    </source>
</evidence>
<dbReference type="PANTHER" id="PTHR30461:SF23">
    <property type="entry name" value="DNA RECOMBINASE-RELATED"/>
    <property type="match status" value="1"/>
</dbReference>
<organism evidence="3 4">
    <name type="scientific">Agathobaculum faecis</name>
    <dbReference type="NCBI Taxonomy" id="2763013"/>
    <lineage>
        <taxon>Bacteria</taxon>
        <taxon>Bacillati</taxon>
        <taxon>Bacillota</taxon>
        <taxon>Clostridia</taxon>
        <taxon>Eubacteriales</taxon>
        <taxon>Butyricicoccaceae</taxon>
        <taxon>Agathobaculum</taxon>
    </lineage>
</organism>
<dbReference type="SMART" id="SM00857">
    <property type="entry name" value="Resolvase"/>
    <property type="match status" value="1"/>
</dbReference>
<dbReference type="EMBL" id="JACOPL010000005">
    <property type="protein sequence ID" value="MBC5725065.1"/>
    <property type="molecule type" value="Genomic_DNA"/>
</dbReference>
<dbReference type="GO" id="GO:0003677">
    <property type="term" value="F:DNA binding"/>
    <property type="evidence" value="ECO:0007669"/>
    <property type="project" value="InterPro"/>
</dbReference>
<dbReference type="InterPro" id="IPR006119">
    <property type="entry name" value="Resolv_N"/>
</dbReference>
<reference evidence="3" key="1">
    <citation type="submission" date="2020-08" db="EMBL/GenBank/DDBJ databases">
        <title>Genome public.</title>
        <authorList>
            <person name="Liu C."/>
            <person name="Sun Q."/>
        </authorList>
    </citation>
    <scope>NUCLEOTIDE SEQUENCE</scope>
    <source>
        <strain evidence="3">NSJ-28</strain>
    </source>
</reference>